<evidence type="ECO:0000313" key="2">
    <source>
        <dbReference type="EMBL" id="KAH3734505.1"/>
    </source>
</evidence>
<sequence length="75" mass="8141">MQDRLCPVSSSHHYSGKPSKGMVHSVHRGYRVFACILTTIHHSTYQHAELCAGADSTDCGSAYQARYTGEQGGQA</sequence>
<gene>
    <name evidence="2" type="ORF">DPMN_040944</name>
</gene>
<reference evidence="2" key="1">
    <citation type="journal article" date="2019" name="bioRxiv">
        <title>The Genome of the Zebra Mussel, Dreissena polymorpha: A Resource for Invasive Species Research.</title>
        <authorList>
            <person name="McCartney M.A."/>
            <person name="Auch B."/>
            <person name="Kono T."/>
            <person name="Mallez S."/>
            <person name="Zhang Y."/>
            <person name="Obille A."/>
            <person name="Becker A."/>
            <person name="Abrahante J.E."/>
            <person name="Garbe J."/>
            <person name="Badalamenti J.P."/>
            <person name="Herman A."/>
            <person name="Mangelson H."/>
            <person name="Liachko I."/>
            <person name="Sullivan S."/>
            <person name="Sone E.D."/>
            <person name="Koren S."/>
            <person name="Silverstein K.A.T."/>
            <person name="Beckman K.B."/>
            <person name="Gohl D.M."/>
        </authorList>
    </citation>
    <scope>NUCLEOTIDE SEQUENCE</scope>
    <source>
        <strain evidence="2">Duluth1</strain>
        <tissue evidence="2">Whole animal</tissue>
    </source>
</reference>
<dbReference type="AlphaFoldDB" id="A0A9D4CWY4"/>
<dbReference type="Proteomes" id="UP000828390">
    <property type="component" value="Unassembled WGS sequence"/>
</dbReference>
<reference evidence="2" key="2">
    <citation type="submission" date="2020-11" db="EMBL/GenBank/DDBJ databases">
        <authorList>
            <person name="McCartney M.A."/>
            <person name="Auch B."/>
            <person name="Kono T."/>
            <person name="Mallez S."/>
            <person name="Becker A."/>
            <person name="Gohl D.M."/>
            <person name="Silverstein K.A.T."/>
            <person name="Koren S."/>
            <person name="Bechman K.B."/>
            <person name="Herman A."/>
            <person name="Abrahante J.E."/>
            <person name="Garbe J."/>
        </authorList>
    </citation>
    <scope>NUCLEOTIDE SEQUENCE</scope>
    <source>
        <strain evidence="2">Duluth1</strain>
        <tissue evidence="2">Whole animal</tissue>
    </source>
</reference>
<proteinExistence type="predicted"/>
<evidence type="ECO:0000313" key="3">
    <source>
        <dbReference type="Proteomes" id="UP000828390"/>
    </source>
</evidence>
<comment type="caution">
    <text evidence="2">The sequence shown here is derived from an EMBL/GenBank/DDBJ whole genome shotgun (WGS) entry which is preliminary data.</text>
</comment>
<name>A0A9D4CWY4_DREPO</name>
<accession>A0A9D4CWY4</accession>
<feature type="region of interest" description="Disordered" evidence="1">
    <location>
        <begin position="1"/>
        <end position="22"/>
    </location>
</feature>
<protein>
    <submittedName>
        <fullName evidence="2">Uncharacterized protein</fullName>
    </submittedName>
</protein>
<organism evidence="2 3">
    <name type="scientific">Dreissena polymorpha</name>
    <name type="common">Zebra mussel</name>
    <name type="synonym">Mytilus polymorpha</name>
    <dbReference type="NCBI Taxonomy" id="45954"/>
    <lineage>
        <taxon>Eukaryota</taxon>
        <taxon>Metazoa</taxon>
        <taxon>Spiralia</taxon>
        <taxon>Lophotrochozoa</taxon>
        <taxon>Mollusca</taxon>
        <taxon>Bivalvia</taxon>
        <taxon>Autobranchia</taxon>
        <taxon>Heteroconchia</taxon>
        <taxon>Euheterodonta</taxon>
        <taxon>Imparidentia</taxon>
        <taxon>Neoheterodontei</taxon>
        <taxon>Myida</taxon>
        <taxon>Dreissenoidea</taxon>
        <taxon>Dreissenidae</taxon>
        <taxon>Dreissena</taxon>
    </lineage>
</organism>
<keyword evidence="3" id="KW-1185">Reference proteome</keyword>
<dbReference type="EMBL" id="JAIWYP010000011">
    <property type="protein sequence ID" value="KAH3734505.1"/>
    <property type="molecule type" value="Genomic_DNA"/>
</dbReference>
<evidence type="ECO:0000256" key="1">
    <source>
        <dbReference type="SAM" id="MobiDB-lite"/>
    </source>
</evidence>